<protein>
    <submittedName>
        <fullName evidence="1">Uncharacterized protein</fullName>
    </submittedName>
</protein>
<name>A0A8T0GFV5_CERPU</name>
<proteinExistence type="predicted"/>
<gene>
    <name evidence="1" type="ORF">KC19_11G099000</name>
</gene>
<organism evidence="1 2">
    <name type="scientific">Ceratodon purpureus</name>
    <name type="common">Fire moss</name>
    <name type="synonym">Dicranum purpureum</name>
    <dbReference type="NCBI Taxonomy" id="3225"/>
    <lineage>
        <taxon>Eukaryota</taxon>
        <taxon>Viridiplantae</taxon>
        <taxon>Streptophyta</taxon>
        <taxon>Embryophyta</taxon>
        <taxon>Bryophyta</taxon>
        <taxon>Bryophytina</taxon>
        <taxon>Bryopsida</taxon>
        <taxon>Dicranidae</taxon>
        <taxon>Pseudoditrichales</taxon>
        <taxon>Ditrichaceae</taxon>
        <taxon>Ceratodon</taxon>
    </lineage>
</organism>
<accession>A0A8T0GFV5</accession>
<dbReference type="Proteomes" id="UP000822688">
    <property type="component" value="Chromosome 11"/>
</dbReference>
<keyword evidence="2" id="KW-1185">Reference proteome</keyword>
<comment type="caution">
    <text evidence="1">The sequence shown here is derived from an EMBL/GenBank/DDBJ whole genome shotgun (WGS) entry which is preliminary data.</text>
</comment>
<reference evidence="1 2" key="1">
    <citation type="submission" date="2020-06" db="EMBL/GenBank/DDBJ databases">
        <title>WGS assembly of Ceratodon purpureus strain R40.</title>
        <authorList>
            <person name="Carey S.B."/>
            <person name="Jenkins J."/>
            <person name="Shu S."/>
            <person name="Lovell J.T."/>
            <person name="Sreedasyam A."/>
            <person name="Maumus F."/>
            <person name="Tiley G.P."/>
            <person name="Fernandez-Pozo N."/>
            <person name="Barry K."/>
            <person name="Chen C."/>
            <person name="Wang M."/>
            <person name="Lipzen A."/>
            <person name="Daum C."/>
            <person name="Saski C.A."/>
            <person name="Payton A.C."/>
            <person name="Mcbreen J.C."/>
            <person name="Conrad R.E."/>
            <person name="Kollar L.M."/>
            <person name="Olsson S."/>
            <person name="Huttunen S."/>
            <person name="Landis J.B."/>
            <person name="Wickett N.J."/>
            <person name="Johnson M.G."/>
            <person name="Rensing S.A."/>
            <person name="Grimwood J."/>
            <person name="Schmutz J."/>
            <person name="Mcdaniel S.F."/>
        </authorList>
    </citation>
    <scope>NUCLEOTIDE SEQUENCE [LARGE SCALE GENOMIC DNA]</scope>
    <source>
        <strain evidence="1 2">R40</strain>
    </source>
</reference>
<evidence type="ECO:0000313" key="1">
    <source>
        <dbReference type="EMBL" id="KAG0557049.1"/>
    </source>
</evidence>
<sequence>MPYAYFYTLIGFFFQHGPFPFHKKKVFYIKNGVKRPPPIGWKEKYQVDKYQDGCNIEQRYRVSYVAPKKEQVSYVLKNEDRYNLRTIDTKKPHLFCSERDLLGGNLYIINKLEYGEALETFLKPENKEEVLEMRVLVYPSEEINKNLMRLFSIIPLLLQANQLKLLSIIFSISIIVVDLLSNILEKRCWIPTKLKLKDYIRWGLTKVKSRSQRSAISKYLSSISLSLLHSDNFTCNFKRVVPGEKVWIMPNSYLDGFKNYCRAPLRIYDMVLVEEDASFIKKHNEGQRLVGRDAYFSIRDGSLKYTVITKQGELKCIFVLGDQTRNRRGMAYNFLDDVELHWGPYFQPHTSRIISFLNEIARLDYLPFTMSIKNHTYQLEGYDRVFHHVAWGGWFLTAEAIHGGFVA</sequence>
<evidence type="ECO:0000313" key="2">
    <source>
        <dbReference type="Proteomes" id="UP000822688"/>
    </source>
</evidence>
<dbReference type="EMBL" id="CM026432">
    <property type="protein sequence ID" value="KAG0557049.1"/>
    <property type="molecule type" value="Genomic_DNA"/>
</dbReference>
<dbReference type="AlphaFoldDB" id="A0A8T0GFV5"/>